<evidence type="ECO:0000256" key="6">
    <source>
        <dbReference type="ARBA" id="ARBA00023136"/>
    </source>
</evidence>
<evidence type="ECO:0000256" key="5">
    <source>
        <dbReference type="ARBA" id="ARBA00022692"/>
    </source>
</evidence>
<evidence type="ECO:0000256" key="1">
    <source>
        <dbReference type="ARBA" id="ARBA00004442"/>
    </source>
</evidence>
<keyword evidence="7" id="KW-0998">Cell outer membrane</keyword>
<dbReference type="PANTHER" id="PTHR30026:SF20">
    <property type="entry name" value="OUTER MEMBRANE PROTEIN TOLC"/>
    <property type="match status" value="1"/>
</dbReference>
<dbReference type="GO" id="GO:0015562">
    <property type="term" value="F:efflux transmembrane transporter activity"/>
    <property type="evidence" value="ECO:0007669"/>
    <property type="project" value="InterPro"/>
</dbReference>
<dbReference type="STRING" id="53406.SAMN05421553_1406"/>
<dbReference type="OrthoDB" id="9813458at2"/>
<proteinExistence type="inferred from homology"/>
<name>A0A1H4V6E1_PSEAG</name>
<protein>
    <submittedName>
        <fullName evidence="9">Outer membrane protein HasF</fullName>
    </submittedName>
</protein>
<dbReference type="Proteomes" id="UP000242849">
    <property type="component" value="Unassembled WGS sequence"/>
</dbReference>
<dbReference type="GO" id="GO:0009279">
    <property type="term" value="C:cell outer membrane"/>
    <property type="evidence" value="ECO:0007669"/>
    <property type="project" value="UniProtKB-SubCell"/>
</dbReference>
<dbReference type="InterPro" id="IPR051906">
    <property type="entry name" value="TolC-like"/>
</dbReference>
<dbReference type="Pfam" id="PF02321">
    <property type="entry name" value="OEP"/>
    <property type="match status" value="2"/>
</dbReference>
<evidence type="ECO:0000256" key="3">
    <source>
        <dbReference type="ARBA" id="ARBA00022448"/>
    </source>
</evidence>
<reference evidence="10" key="1">
    <citation type="submission" date="2016-10" db="EMBL/GenBank/DDBJ databases">
        <authorList>
            <person name="Varghese N."/>
            <person name="Submissions S."/>
        </authorList>
    </citation>
    <scope>NUCLEOTIDE SEQUENCE [LARGE SCALE GENOMIC DNA]</scope>
    <source>
        <strain evidence="10">DSM 12111</strain>
    </source>
</reference>
<comment type="subcellular location">
    <subcellularLocation>
        <location evidence="1">Cell outer membrane</location>
    </subcellularLocation>
</comment>
<organism evidence="9 10">
    <name type="scientific">Pseudomonas anguilliseptica</name>
    <dbReference type="NCBI Taxonomy" id="53406"/>
    <lineage>
        <taxon>Bacteria</taxon>
        <taxon>Pseudomonadati</taxon>
        <taxon>Pseudomonadota</taxon>
        <taxon>Gammaproteobacteria</taxon>
        <taxon>Pseudomonadales</taxon>
        <taxon>Pseudomonadaceae</taxon>
        <taxon>Pseudomonas</taxon>
    </lineage>
</organism>
<keyword evidence="6" id="KW-0472">Membrane</keyword>
<dbReference type="GO" id="GO:0015288">
    <property type="term" value="F:porin activity"/>
    <property type="evidence" value="ECO:0007669"/>
    <property type="project" value="TreeGrafter"/>
</dbReference>
<evidence type="ECO:0000256" key="8">
    <source>
        <dbReference type="SAM" id="SignalP"/>
    </source>
</evidence>
<evidence type="ECO:0000256" key="4">
    <source>
        <dbReference type="ARBA" id="ARBA00022452"/>
    </source>
</evidence>
<keyword evidence="4" id="KW-1134">Transmembrane beta strand</keyword>
<feature type="signal peptide" evidence="8">
    <location>
        <begin position="1"/>
        <end position="21"/>
    </location>
</feature>
<keyword evidence="10" id="KW-1185">Reference proteome</keyword>
<keyword evidence="8" id="KW-0732">Signal</keyword>
<dbReference type="NCBIfam" id="TIGR01844">
    <property type="entry name" value="type_I_sec_TolC"/>
    <property type="match status" value="1"/>
</dbReference>
<dbReference type="AlphaFoldDB" id="A0A1H4V6E1"/>
<dbReference type="SUPFAM" id="SSF56954">
    <property type="entry name" value="Outer membrane efflux proteins (OEP)"/>
    <property type="match status" value="1"/>
</dbReference>
<dbReference type="InterPro" id="IPR003423">
    <property type="entry name" value="OMP_efflux"/>
</dbReference>
<dbReference type="RefSeq" id="WP_090378402.1">
    <property type="nucleotide sequence ID" value="NZ_FNSC01000001.1"/>
</dbReference>
<evidence type="ECO:0000256" key="2">
    <source>
        <dbReference type="ARBA" id="ARBA00007613"/>
    </source>
</evidence>
<dbReference type="PANTHER" id="PTHR30026">
    <property type="entry name" value="OUTER MEMBRANE PROTEIN TOLC"/>
    <property type="match status" value="1"/>
</dbReference>
<gene>
    <name evidence="9" type="ORF">SAMN05421553_1406</name>
</gene>
<dbReference type="EMBL" id="FNSC01000001">
    <property type="protein sequence ID" value="SEC76430.1"/>
    <property type="molecule type" value="Genomic_DNA"/>
</dbReference>
<dbReference type="GO" id="GO:1990281">
    <property type="term" value="C:efflux pump complex"/>
    <property type="evidence" value="ECO:0007669"/>
    <property type="project" value="TreeGrafter"/>
</dbReference>
<evidence type="ECO:0000313" key="10">
    <source>
        <dbReference type="Proteomes" id="UP000242849"/>
    </source>
</evidence>
<sequence length="455" mass="50588">MPLRAFTLLALLCCFSLPLRALELADAYALALRNDPLFQAAIKEHQADQEHRNLGRAALLPKLNYSYSNSRNESQVTQQSQFGDISSQRDYRGYASVLSLQQPLFDYAAWAEYRQGEARALLADQRFRARSQALLVRLFLAYSEALLAGGRIALARAQRSAFAERLQLNRRLFEGGEGTRTDLLETQARHDLALAQEIEVSDALDAALRELQAIVGEPLLLADLQPLAEHVQIEPLQPRSFEAWRDLALAGNAELAAQRHAMTVAEQQVERARAGHLPTLSLVASSRLTRSDSESAYNQRYDTDSIGIQLNLPLFTGGATSAGRRQASYQLEQASHELDAQSATTLNELRRQYNLCASSQAKIRAYQLAVTSSRSLIEATRRSVSGGERVNLDVLDAEQGFYTARRDLAEARHAYLRSWLQLRQLAGVLEEHDLQQLALHFSRSPVAARVAPAQG</sequence>
<accession>A0A1H4V6E1</accession>
<feature type="chain" id="PRO_5017310102" evidence="8">
    <location>
        <begin position="22"/>
        <end position="455"/>
    </location>
</feature>
<evidence type="ECO:0000313" key="9">
    <source>
        <dbReference type="EMBL" id="SEC76430.1"/>
    </source>
</evidence>
<dbReference type="InterPro" id="IPR010130">
    <property type="entry name" value="T1SS_OMP_TolC"/>
</dbReference>
<evidence type="ECO:0000256" key="7">
    <source>
        <dbReference type="ARBA" id="ARBA00023237"/>
    </source>
</evidence>
<dbReference type="Gene3D" id="1.20.1600.10">
    <property type="entry name" value="Outer membrane efflux proteins (OEP)"/>
    <property type="match status" value="1"/>
</dbReference>
<keyword evidence="3" id="KW-0813">Transport</keyword>
<comment type="similarity">
    <text evidence="2">Belongs to the outer membrane factor (OMF) (TC 1.B.17) family.</text>
</comment>
<keyword evidence="5" id="KW-0812">Transmembrane</keyword>